<sequence>MAAGAPWQHALLEAMGRWTTPEETLDGRRYRYLLLGEAFDWLLLAERLCADVDGAIPPEEKERFLFNGQIPDNVDGNEFRDYLGPTKFRAYMNFRYGVVLEEALQLVVEEEVRKLHLSRSYADNEELTEEAYTHLYQKPRSELLKTFQKETQKDRRRNLSLSDLKEFTYWLHKRRINLWDPARVASDTHKAIHRLDLLERENGHPEGHRW</sequence>
<dbReference type="AlphaFoldDB" id="A0A381UWF4"/>
<reference evidence="1" key="1">
    <citation type="submission" date="2018-05" db="EMBL/GenBank/DDBJ databases">
        <authorList>
            <person name="Lanie J.A."/>
            <person name="Ng W.-L."/>
            <person name="Kazmierczak K.M."/>
            <person name="Andrzejewski T.M."/>
            <person name="Davidsen T.M."/>
            <person name="Wayne K.J."/>
            <person name="Tettelin H."/>
            <person name="Glass J.I."/>
            <person name="Rusch D."/>
            <person name="Podicherti R."/>
            <person name="Tsui H.-C.T."/>
            <person name="Winkler M.E."/>
        </authorList>
    </citation>
    <scope>NUCLEOTIDE SEQUENCE</scope>
</reference>
<organism evidence="1">
    <name type="scientific">marine metagenome</name>
    <dbReference type="NCBI Taxonomy" id="408172"/>
    <lineage>
        <taxon>unclassified sequences</taxon>
        <taxon>metagenomes</taxon>
        <taxon>ecological metagenomes</taxon>
    </lineage>
</organism>
<protein>
    <submittedName>
        <fullName evidence="1">Uncharacterized protein</fullName>
    </submittedName>
</protein>
<name>A0A381UWF4_9ZZZZ</name>
<gene>
    <name evidence="1" type="ORF">METZ01_LOCUS85128</name>
</gene>
<dbReference type="EMBL" id="UINC01007250">
    <property type="protein sequence ID" value="SVA32274.1"/>
    <property type="molecule type" value="Genomic_DNA"/>
</dbReference>
<proteinExistence type="predicted"/>
<evidence type="ECO:0000313" key="1">
    <source>
        <dbReference type="EMBL" id="SVA32274.1"/>
    </source>
</evidence>
<accession>A0A381UWF4</accession>